<accession>A0AA38RXE0</accession>
<dbReference type="AlphaFoldDB" id="A0AA38RXE0"/>
<reference evidence="1" key="1">
    <citation type="submission" date="2022-07" db="EMBL/GenBank/DDBJ databases">
        <title>Fungi with potential for degradation of polypropylene.</title>
        <authorList>
            <person name="Gostincar C."/>
        </authorList>
    </citation>
    <scope>NUCLEOTIDE SEQUENCE</scope>
    <source>
        <strain evidence="1">EXF-13308</strain>
    </source>
</reference>
<dbReference type="Proteomes" id="UP001174694">
    <property type="component" value="Unassembled WGS sequence"/>
</dbReference>
<gene>
    <name evidence="1" type="ORF">NKR23_g4094</name>
</gene>
<proteinExistence type="predicted"/>
<evidence type="ECO:0000313" key="1">
    <source>
        <dbReference type="EMBL" id="KAJ9149797.1"/>
    </source>
</evidence>
<name>A0AA38RXE0_9PEZI</name>
<dbReference type="EMBL" id="JANBVO010000009">
    <property type="protein sequence ID" value="KAJ9149797.1"/>
    <property type="molecule type" value="Genomic_DNA"/>
</dbReference>
<keyword evidence="2" id="KW-1185">Reference proteome</keyword>
<sequence>MSLLSDVESCRPIEPRHLKPAQRRLHNIIAWSYPQHILRRLRATPGLHAELYHQLRHALETAEHQCSYHLPTLLRRLPERDANAAAAALEALGLGPPPGVHAHGGGGGDKVVFFDPERERLWEVTHRLFAEGVVGGDLGAMVARGEVPPDFDTLHALHQLRWQNDYGSRHVTGDLTSPRHPWYHTRKLDEIRGFLEVLEPVARAFGYHAPPGGWPGRGEGGAWAAGGRYRDDDEVTLLGLD</sequence>
<comment type="caution">
    <text evidence="1">The sequence shown here is derived from an EMBL/GenBank/DDBJ whole genome shotgun (WGS) entry which is preliminary data.</text>
</comment>
<protein>
    <submittedName>
        <fullName evidence="1">Uncharacterized protein</fullName>
    </submittedName>
</protein>
<evidence type="ECO:0000313" key="2">
    <source>
        <dbReference type="Proteomes" id="UP001174694"/>
    </source>
</evidence>
<organism evidence="1 2">
    <name type="scientific">Pleurostoma richardsiae</name>
    <dbReference type="NCBI Taxonomy" id="41990"/>
    <lineage>
        <taxon>Eukaryota</taxon>
        <taxon>Fungi</taxon>
        <taxon>Dikarya</taxon>
        <taxon>Ascomycota</taxon>
        <taxon>Pezizomycotina</taxon>
        <taxon>Sordariomycetes</taxon>
        <taxon>Sordariomycetidae</taxon>
        <taxon>Calosphaeriales</taxon>
        <taxon>Pleurostomataceae</taxon>
        <taxon>Pleurostoma</taxon>
    </lineage>
</organism>